<evidence type="ECO:0000259" key="7">
    <source>
        <dbReference type="Pfam" id="PF01490"/>
    </source>
</evidence>
<sequence length="485" mass="53606">MSHKEEAEPLLLQADNSSHLDGTQESDLENNLYTRPSGAKTTAISLQKPTADHDYSVTGEHFDPLSRRQIDHPTSNFDTMVHLLKGNIGTGILAMPDAFRNAGLAVGTLGTVIIGLICVHTMHLLVKCAHELCRRTQVPTLNFAEVAETSFKVGPTSLRKFSGFARTLINVFLCITQMGFCCVYFVFVANNIEQIVNERFGVNLAPRTYMAMLLIPMIFLNMIRNLKLLAPFMMVANIFMGVGLGIIFYYVLQDLPSVESRKYAADLSQLPLYFGTAIYAFEGIGMILPLENSMKNPQDFGGWNGVLNTSMVIVGCLYTAVGFFGYLKYGDAAKGSVTLNLPGGELLAESVRIMMALSIFLSYALQFYVPIDIIWPSIKSKIPTERMQLIFEYTFRACLVLFTFAMAALIPDLGLFISLVGAVSSSTLALIFPPIINMFTNWSVGYGRYNWMLIKDCTLIMIGFIGFVAGTYVSLGEIINKNTKA</sequence>
<evidence type="ECO:0000256" key="2">
    <source>
        <dbReference type="ARBA" id="ARBA00022692"/>
    </source>
</evidence>
<feature type="transmembrane region" description="Helical" evidence="6">
    <location>
        <begin position="230"/>
        <end position="252"/>
    </location>
</feature>
<feature type="transmembrane region" description="Helical" evidence="6">
    <location>
        <begin position="207"/>
        <end position="223"/>
    </location>
</feature>
<dbReference type="PANTHER" id="PTHR22950">
    <property type="entry name" value="AMINO ACID TRANSPORTER"/>
    <property type="match status" value="1"/>
</dbReference>
<evidence type="ECO:0000256" key="5">
    <source>
        <dbReference type="SAM" id="MobiDB-lite"/>
    </source>
</evidence>
<comment type="subcellular location">
    <subcellularLocation>
        <location evidence="1">Membrane</location>
        <topology evidence="1">Multi-pass membrane protein</topology>
    </subcellularLocation>
</comment>
<comment type="caution">
    <text evidence="8">The sequence shown here is derived from an EMBL/GenBank/DDBJ whole genome shotgun (WGS) entry which is preliminary data.</text>
</comment>
<proteinExistence type="predicted"/>
<feature type="domain" description="Amino acid transporter transmembrane" evidence="7">
    <location>
        <begin position="72"/>
        <end position="474"/>
    </location>
</feature>
<feature type="compositionally biased region" description="Polar residues" evidence="5">
    <location>
        <begin position="14"/>
        <end position="35"/>
    </location>
</feature>
<dbReference type="GO" id="GO:0015179">
    <property type="term" value="F:L-amino acid transmembrane transporter activity"/>
    <property type="evidence" value="ECO:0007669"/>
    <property type="project" value="TreeGrafter"/>
</dbReference>
<dbReference type="AlphaFoldDB" id="A0A8J2P9D2"/>
<organism evidence="8 9">
    <name type="scientific">Allacma fusca</name>
    <dbReference type="NCBI Taxonomy" id="39272"/>
    <lineage>
        <taxon>Eukaryota</taxon>
        <taxon>Metazoa</taxon>
        <taxon>Ecdysozoa</taxon>
        <taxon>Arthropoda</taxon>
        <taxon>Hexapoda</taxon>
        <taxon>Collembola</taxon>
        <taxon>Symphypleona</taxon>
        <taxon>Sminthuridae</taxon>
        <taxon>Allacma</taxon>
    </lineage>
</organism>
<feature type="transmembrane region" description="Helical" evidence="6">
    <location>
        <begin position="346"/>
        <end position="369"/>
    </location>
</feature>
<evidence type="ECO:0000256" key="6">
    <source>
        <dbReference type="SAM" id="Phobius"/>
    </source>
</evidence>
<feature type="transmembrane region" description="Helical" evidence="6">
    <location>
        <begin position="272"/>
        <end position="290"/>
    </location>
</feature>
<evidence type="ECO:0000313" key="9">
    <source>
        <dbReference type="Proteomes" id="UP000708208"/>
    </source>
</evidence>
<evidence type="ECO:0000313" key="8">
    <source>
        <dbReference type="EMBL" id="CAG7785967.1"/>
    </source>
</evidence>
<dbReference type="OrthoDB" id="1684102at2759"/>
<reference evidence="8" key="1">
    <citation type="submission" date="2021-06" db="EMBL/GenBank/DDBJ databases">
        <authorList>
            <person name="Hodson N. C."/>
            <person name="Mongue J. A."/>
            <person name="Jaron S. K."/>
        </authorList>
    </citation>
    <scope>NUCLEOTIDE SEQUENCE</scope>
</reference>
<keyword evidence="2 6" id="KW-0812">Transmembrane</keyword>
<dbReference type="GO" id="GO:0005774">
    <property type="term" value="C:vacuolar membrane"/>
    <property type="evidence" value="ECO:0007669"/>
    <property type="project" value="TreeGrafter"/>
</dbReference>
<name>A0A8J2P9D2_9HEXA</name>
<keyword evidence="9" id="KW-1185">Reference proteome</keyword>
<evidence type="ECO:0000256" key="1">
    <source>
        <dbReference type="ARBA" id="ARBA00004141"/>
    </source>
</evidence>
<feature type="transmembrane region" description="Helical" evidence="6">
    <location>
        <begin position="457"/>
        <end position="475"/>
    </location>
</feature>
<feature type="region of interest" description="Disordered" evidence="5">
    <location>
        <begin position="1"/>
        <end position="35"/>
    </location>
</feature>
<keyword evidence="4 6" id="KW-0472">Membrane</keyword>
<evidence type="ECO:0000256" key="3">
    <source>
        <dbReference type="ARBA" id="ARBA00022989"/>
    </source>
</evidence>
<dbReference type="Pfam" id="PF01490">
    <property type="entry name" value="Aa_trans"/>
    <property type="match status" value="1"/>
</dbReference>
<feature type="transmembrane region" description="Helical" evidence="6">
    <location>
        <begin position="416"/>
        <end position="436"/>
    </location>
</feature>
<gene>
    <name evidence="8" type="ORF">AFUS01_LOCUS24559</name>
</gene>
<feature type="transmembrane region" description="Helical" evidence="6">
    <location>
        <begin position="167"/>
        <end position="187"/>
    </location>
</feature>
<dbReference type="EMBL" id="CAJVCH010308310">
    <property type="protein sequence ID" value="CAG7785967.1"/>
    <property type="molecule type" value="Genomic_DNA"/>
</dbReference>
<dbReference type="PANTHER" id="PTHR22950:SF349">
    <property type="entry name" value="AMINO ACID TRANSPORTER TRANSMEMBRANE DOMAIN-CONTAINING PROTEIN"/>
    <property type="match status" value="1"/>
</dbReference>
<feature type="transmembrane region" description="Helical" evidence="6">
    <location>
        <begin position="102"/>
        <end position="126"/>
    </location>
</feature>
<protein>
    <recommendedName>
        <fullName evidence="7">Amino acid transporter transmembrane domain-containing protein</fullName>
    </recommendedName>
</protein>
<feature type="transmembrane region" description="Helical" evidence="6">
    <location>
        <begin position="302"/>
        <end position="326"/>
    </location>
</feature>
<evidence type="ECO:0000256" key="4">
    <source>
        <dbReference type="ARBA" id="ARBA00023136"/>
    </source>
</evidence>
<accession>A0A8J2P9D2</accession>
<dbReference type="Proteomes" id="UP000708208">
    <property type="component" value="Unassembled WGS sequence"/>
</dbReference>
<feature type="transmembrane region" description="Helical" evidence="6">
    <location>
        <begin position="390"/>
        <end position="410"/>
    </location>
</feature>
<keyword evidence="3 6" id="KW-1133">Transmembrane helix</keyword>
<dbReference type="InterPro" id="IPR013057">
    <property type="entry name" value="AA_transpt_TM"/>
</dbReference>